<dbReference type="Gene3D" id="1.50.10.20">
    <property type="match status" value="2"/>
</dbReference>
<dbReference type="EMBL" id="JBHTBJ010000003">
    <property type="protein sequence ID" value="MFC7273498.1"/>
    <property type="molecule type" value="Genomic_DNA"/>
</dbReference>
<dbReference type="InterPro" id="IPR032697">
    <property type="entry name" value="SQ_cyclase_N"/>
</dbReference>
<dbReference type="Pfam" id="PF13249">
    <property type="entry name" value="SQHop_cyclase_N"/>
    <property type="match status" value="1"/>
</dbReference>
<evidence type="ECO:0000256" key="1">
    <source>
        <dbReference type="ARBA" id="ARBA00004999"/>
    </source>
</evidence>
<proteinExistence type="inferred from homology"/>
<evidence type="ECO:0000256" key="2">
    <source>
        <dbReference type="ARBA" id="ARBA00009755"/>
    </source>
</evidence>
<dbReference type="Pfam" id="PF13243">
    <property type="entry name" value="SQHop_cyclase_C"/>
    <property type="match status" value="1"/>
</dbReference>
<comment type="similarity">
    <text evidence="2">Belongs to the terpene cyclase/mutase family.</text>
</comment>
<feature type="domain" description="Squalene cyclase N-terminal" evidence="5">
    <location>
        <begin position="17"/>
        <end position="167"/>
    </location>
</feature>
<protein>
    <submittedName>
        <fullName evidence="6">Prenyltransferase/squalene oxidase repeat-containing protein</fullName>
    </submittedName>
</protein>
<sequence length="601" mass="63809">MTTTDATRLTGLDAALAETTDALFALQRPDGSWEGRLSASPGATADVLIAMHLADPVGCRDLIERGLAFLLRTQGADGGWGDDVDTEATLNGTALSVAALALIAPDAAAEQISRGWARVEQFGGAEAVRDVERCSLAVLVHFYLVLAGLMSNEGLLRVPIELALLPAPLRRKLTFAMPTAMAWGLMCAELLPAGRARAAINRAATPPAIAYLEGLVGFEGPDGGFVESPMMSANVCIGLTLAGLRPDIVRHCLKYFRATIKPEGAWAVTRDLEVDATNFITAGMQHVGLGADPRVAKAVRWIRAAQRDEDFIWTGAPPGGWGWGLPSGWPNSGNTGDAVIAIAGDGHDVRDEQVRRGAQWLLDQQNYDGSWSCFAQVGRLATMDPSFAMVGKARSPKVLYGPCAVMSAEAVSALGLSGMCPPGDPRLTAAYRWFAKVQHPDGGIDNKWYLGRTAGTGSVLRALADVGLAGSPVARRCISWLRLTQNSDGGWGDALGPGRSTVEETAMAMLGLCAAGVDPAEAMPSRGAGWLVEHRGPDHLWRPSLLGVYFLELLYRHDHTANGYALQALARYRELVRRGGTTSGAFARPPWTATPDPGKTV</sequence>
<evidence type="ECO:0000256" key="3">
    <source>
        <dbReference type="ARBA" id="ARBA00022737"/>
    </source>
</evidence>
<evidence type="ECO:0000313" key="6">
    <source>
        <dbReference type="EMBL" id="MFC7273498.1"/>
    </source>
</evidence>
<dbReference type="Proteomes" id="UP001596548">
    <property type="component" value="Unassembled WGS sequence"/>
</dbReference>
<dbReference type="PANTHER" id="PTHR11764">
    <property type="entry name" value="TERPENE CYCLASE/MUTASE FAMILY MEMBER"/>
    <property type="match status" value="1"/>
</dbReference>
<accession>A0ABW2HJZ3</accession>
<keyword evidence="3" id="KW-0677">Repeat</keyword>
<keyword evidence="7" id="KW-1185">Reference proteome</keyword>
<dbReference type="RefSeq" id="WP_378965062.1">
    <property type="nucleotide sequence ID" value="NZ_JBHTBJ010000003.1"/>
</dbReference>
<comment type="pathway">
    <text evidence="1">Secondary metabolite biosynthesis; hopanoid biosynthesis.</text>
</comment>
<organism evidence="6 7">
    <name type="scientific">Paractinoplanes rhizophilus</name>
    <dbReference type="NCBI Taxonomy" id="1416877"/>
    <lineage>
        <taxon>Bacteria</taxon>
        <taxon>Bacillati</taxon>
        <taxon>Actinomycetota</taxon>
        <taxon>Actinomycetes</taxon>
        <taxon>Micromonosporales</taxon>
        <taxon>Micromonosporaceae</taxon>
        <taxon>Paractinoplanes</taxon>
    </lineage>
</organism>
<evidence type="ECO:0000259" key="4">
    <source>
        <dbReference type="Pfam" id="PF13243"/>
    </source>
</evidence>
<feature type="domain" description="Squalene cyclase C-terminal" evidence="4">
    <location>
        <begin position="332"/>
        <end position="573"/>
    </location>
</feature>
<dbReference type="PANTHER" id="PTHR11764:SF20">
    <property type="entry name" value="LANOSTEROL SYNTHASE"/>
    <property type="match status" value="1"/>
</dbReference>
<dbReference type="InterPro" id="IPR018333">
    <property type="entry name" value="Squalene_cyclase"/>
</dbReference>
<reference evidence="7" key="1">
    <citation type="journal article" date="2019" name="Int. J. Syst. Evol. Microbiol.">
        <title>The Global Catalogue of Microorganisms (GCM) 10K type strain sequencing project: providing services to taxonomists for standard genome sequencing and annotation.</title>
        <authorList>
            <consortium name="The Broad Institute Genomics Platform"/>
            <consortium name="The Broad Institute Genome Sequencing Center for Infectious Disease"/>
            <person name="Wu L."/>
            <person name="Ma J."/>
        </authorList>
    </citation>
    <scope>NUCLEOTIDE SEQUENCE [LARGE SCALE GENOMIC DNA]</scope>
    <source>
        <strain evidence="7">XZYJT-10</strain>
    </source>
</reference>
<name>A0ABW2HJZ3_9ACTN</name>
<evidence type="ECO:0000313" key="7">
    <source>
        <dbReference type="Proteomes" id="UP001596548"/>
    </source>
</evidence>
<dbReference type="SUPFAM" id="SSF48239">
    <property type="entry name" value="Terpenoid cyclases/Protein prenyltransferases"/>
    <property type="match status" value="2"/>
</dbReference>
<gene>
    <name evidence="6" type="ORF">ACFQS1_05870</name>
</gene>
<evidence type="ECO:0000259" key="5">
    <source>
        <dbReference type="Pfam" id="PF13249"/>
    </source>
</evidence>
<dbReference type="InterPro" id="IPR032696">
    <property type="entry name" value="SQ_cyclase_C"/>
</dbReference>
<comment type="caution">
    <text evidence="6">The sequence shown here is derived from an EMBL/GenBank/DDBJ whole genome shotgun (WGS) entry which is preliminary data.</text>
</comment>
<dbReference type="InterPro" id="IPR008930">
    <property type="entry name" value="Terpenoid_cyclase/PrenylTrfase"/>
</dbReference>